<sequence>MKKVVLAYSGGLDTSCIIPWMKDRGYETIAFIADVGQKDDFEAIKKQGLKSGASKVYCLNVQKELIVDYVFPALKAGALYENKYVLACALSRPLIAKHQVLIARKEKADGIAHGCTGKGNDQVRFEVTARLMEPNIEILAPVRTWEFKTRDEEIDYAKLKKV</sequence>
<dbReference type="GO" id="GO:0006526">
    <property type="term" value="P:L-arginine biosynthetic process"/>
    <property type="evidence" value="ECO:0007669"/>
    <property type="project" value="UniProtKB-KW"/>
</dbReference>
<accession>A0A3B0UD05</accession>
<dbReference type="GO" id="GO:0000053">
    <property type="term" value="P:argininosuccinate metabolic process"/>
    <property type="evidence" value="ECO:0007669"/>
    <property type="project" value="TreeGrafter"/>
</dbReference>
<feature type="domain" description="Arginosuccinate synthase-like N-terminal" evidence="7">
    <location>
        <begin position="3"/>
        <end position="161"/>
    </location>
</feature>
<dbReference type="Gene3D" id="3.40.50.620">
    <property type="entry name" value="HUPs"/>
    <property type="match status" value="1"/>
</dbReference>
<dbReference type="EMBL" id="UOEN01000372">
    <property type="protein sequence ID" value="VAW17416.1"/>
    <property type="molecule type" value="Genomic_DNA"/>
</dbReference>
<dbReference type="InterPro" id="IPR048267">
    <property type="entry name" value="Arginosuc_syn_N"/>
</dbReference>
<keyword evidence="4" id="KW-0028">Amino-acid biosynthesis</keyword>
<evidence type="ECO:0000256" key="5">
    <source>
        <dbReference type="ARBA" id="ARBA00022741"/>
    </source>
</evidence>
<dbReference type="EC" id="6.3.4.5" evidence="8"/>
<reference evidence="8" key="1">
    <citation type="submission" date="2018-06" db="EMBL/GenBank/DDBJ databases">
        <authorList>
            <person name="Zhirakovskaya E."/>
        </authorList>
    </citation>
    <scope>NUCLEOTIDE SEQUENCE</scope>
</reference>
<dbReference type="InterPro" id="IPR001518">
    <property type="entry name" value="Arginosuc_synth"/>
</dbReference>
<keyword evidence="6" id="KW-0067">ATP-binding</keyword>
<evidence type="ECO:0000256" key="6">
    <source>
        <dbReference type="ARBA" id="ARBA00022840"/>
    </source>
</evidence>
<name>A0A3B0UD05_9ZZZZ</name>
<dbReference type="SUPFAM" id="SSF52402">
    <property type="entry name" value="Adenine nucleotide alpha hydrolases-like"/>
    <property type="match status" value="1"/>
</dbReference>
<protein>
    <submittedName>
        <fullName evidence="8">Argininosuccinate synthase</fullName>
        <ecNumber evidence="8">6.3.4.5</ecNumber>
    </submittedName>
</protein>
<dbReference type="PROSITE" id="PS00564">
    <property type="entry name" value="ARGININOSUCCIN_SYN_1"/>
    <property type="match status" value="1"/>
</dbReference>
<comment type="pathway">
    <text evidence="1">Amino-acid biosynthesis; L-arginine biosynthesis.</text>
</comment>
<evidence type="ECO:0000256" key="4">
    <source>
        <dbReference type="ARBA" id="ARBA00022605"/>
    </source>
</evidence>
<evidence type="ECO:0000259" key="7">
    <source>
        <dbReference type="Pfam" id="PF00764"/>
    </source>
</evidence>
<dbReference type="GO" id="GO:0000050">
    <property type="term" value="P:urea cycle"/>
    <property type="evidence" value="ECO:0007669"/>
    <property type="project" value="TreeGrafter"/>
</dbReference>
<feature type="non-terminal residue" evidence="8">
    <location>
        <position position="162"/>
    </location>
</feature>
<dbReference type="FunFam" id="3.40.50.620:FF:000019">
    <property type="entry name" value="Argininosuccinate synthase"/>
    <property type="match status" value="1"/>
</dbReference>
<dbReference type="PROSITE" id="PS00565">
    <property type="entry name" value="ARGININOSUCCIN_SYN_2"/>
    <property type="match status" value="1"/>
</dbReference>
<dbReference type="GO" id="GO:0004055">
    <property type="term" value="F:argininosuccinate synthase activity"/>
    <property type="evidence" value="ECO:0007669"/>
    <property type="project" value="UniProtKB-EC"/>
</dbReference>
<dbReference type="GO" id="GO:0005737">
    <property type="term" value="C:cytoplasm"/>
    <property type="evidence" value="ECO:0007669"/>
    <property type="project" value="TreeGrafter"/>
</dbReference>
<dbReference type="PANTHER" id="PTHR11587">
    <property type="entry name" value="ARGININOSUCCINATE SYNTHASE"/>
    <property type="match status" value="1"/>
</dbReference>
<keyword evidence="5" id="KW-0547">Nucleotide-binding</keyword>
<dbReference type="GO" id="GO:0005524">
    <property type="term" value="F:ATP binding"/>
    <property type="evidence" value="ECO:0007669"/>
    <property type="project" value="UniProtKB-KW"/>
</dbReference>
<dbReference type="AlphaFoldDB" id="A0A3B0UD05"/>
<keyword evidence="2" id="KW-0055">Arginine biosynthesis</keyword>
<organism evidence="8">
    <name type="scientific">hydrothermal vent metagenome</name>
    <dbReference type="NCBI Taxonomy" id="652676"/>
    <lineage>
        <taxon>unclassified sequences</taxon>
        <taxon>metagenomes</taxon>
        <taxon>ecological metagenomes</taxon>
    </lineage>
</organism>
<proteinExistence type="predicted"/>
<dbReference type="PANTHER" id="PTHR11587:SF2">
    <property type="entry name" value="ARGININOSUCCINATE SYNTHASE"/>
    <property type="match status" value="1"/>
</dbReference>
<evidence type="ECO:0000256" key="2">
    <source>
        <dbReference type="ARBA" id="ARBA00022571"/>
    </source>
</evidence>
<dbReference type="InterPro" id="IPR018223">
    <property type="entry name" value="Arginosuc_synth_CS"/>
</dbReference>
<evidence type="ECO:0000313" key="8">
    <source>
        <dbReference type="EMBL" id="VAW17416.1"/>
    </source>
</evidence>
<gene>
    <name evidence="8" type="ORF">MNBD_BACTEROID05-887</name>
</gene>
<dbReference type="InterPro" id="IPR014729">
    <property type="entry name" value="Rossmann-like_a/b/a_fold"/>
</dbReference>
<keyword evidence="3 8" id="KW-0436">Ligase</keyword>
<evidence type="ECO:0000256" key="3">
    <source>
        <dbReference type="ARBA" id="ARBA00022598"/>
    </source>
</evidence>
<dbReference type="Pfam" id="PF00764">
    <property type="entry name" value="Arginosuc_synth"/>
    <property type="match status" value="1"/>
</dbReference>
<evidence type="ECO:0000256" key="1">
    <source>
        <dbReference type="ARBA" id="ARBA00004730"/>
    </source>
</evidence>